<evidence type="ECO:0000313" key="2">
    <source>
        <dbReference type="Proteomes" id="UP000485880"/>
    </source>
</evidence>
<gene>
    <name evidence="1" type="ORF">MPC4_910001</name>
</gene>
<keyword evidence="2" id="KW-1185">Reference proteome</keyword>
<dbReference type="Proteomes" id="UP000485880">
    <property type="component" value="Unassembled WGS sequence"/>
</dbReference>
<organism evidence="1 2">
    <name type="scientific">Methylocella tundrae</name>
    <dbReference type="NCBI Taxonomy" id="227605"/>
    <lineage>
        <taxon>Bacteria</taxon>
        <taxon>Pseudomonadati</taxon>
        <taxon>Pseudomonadota</taxon>
        <taxon>Alphaproteobacteria</taxon>
        <taxon>Hyphomicrobiales</taxon>
        <taxon>Beijerinckiaceae</taxon>
        <taxon>Methylocella</taxon>
    </lineage>
</organism>
<sequence length="89" mass="9563">MTITPLLADFDQHSKLGLVTCPSAIPLRNSQGHQQETDDTVVGGTSYSDAIAHPLHTLSETLTQPNGLRVVLLQSTDMLTNAICSNSHH</sequence>
<dbReference type="EMBL" id="CABFMQ020000155">
    <property type="protein sequence ID" value="VTZ52678.1"/>
    <property type="molecule type" value="Genomic_DNA"/>
</dbReference>
<reference evidence="1 2" key="1">
    <citation type="submission" date="2019-05" db="EMBL/GenBank/DDBJ databases">
        <authorList>
            <person name="Farhan Ul Haque M."/>
        </authorList>
    </citation>
    <scope>NUCLEOTIDE SEQUENCE [LARGE SCALE GENOMIC DNA]</scope>
    <source>
        <strain evidence="1">2</strain>
    </source>
</reference>
<name>A0A8B6MDC4_METTU</name>
<dbReference type="AlphaFoldDB" id="A0A8B6MDC4"/>
<accession>A0A8B6MDC4</accession>
<evidence type="ECO:0000313" key="1">
    <source>
        <dbReference type="EMBL" id="VTZ52678.1"/>
    </source>
</evidence>
<comment type="caution">
    <text evidence="1">The sequence shown here is derived from an EMBL/GenBank/DDBJ whole genome shotgun (WGS) entry which is preliminary data.</text>
</comment>
<proteinExistence type="predicted"/>
<protein>
    <submittedName>
        <fullName evidence="1">Uncharacterized protein</fullName>
    </submittedName>
</protein>